<evidence type="ECO:0000256" key="8">
    <source>
        <dbReference type="ARBA" id="ARBA00022989"/>
    </source>
</evidence>
<feature type="transmembrane region" description="Helical" evidence="12">
    <location>
        <begin position="186"/>
        <end position="206"/>
    </location>
</feature>
<organism evidence="14 15">
    <name type="scientific">Bursaphelenchus xylophilus</name>
    <name type="common">Pinewood nematode worm</name>
    <name type="synonym">Aphelenchoides xylophilus</name>
    <dbReference type="NCBI Taxonomy" id="6326"/>
    <lineage>
        <taxon>Eukaryota</taxon>
        <taxon>Metazoa</taxon>
        <taxon>Ecdysozoa</taxon>
        <taxon>Nematoda</taxon>
        <taxon>Chromadorea</taxon>
        <taxon>Rhabditida</taxon>
        <taxon>Tylenchina</taxon>
        <taxon>Tylenchomorpha</taxon>
        <taxon>Aphelenchoidea</taxon>
        <taxon>Aphelenchoididae</taxon>
        <taxon>Bursaphelenchus</taxon>
    </lineage>
</organism>
<evidence type="ECO:0000313" key="15">
    <source>
        <dbReference type="WBParaSite" id="BXY_1435000.1"/>
    </source>
</evidence>
<evidence type="ECO:0000256" key="4">
    <source>
        <dbReference type="ARBA" id="ARBA00022475"/>
    </source>
</evidence>
<evidence type="ECO:0000313" key="14">
    <source>
        <dbReference type="Proteomes" id="UP000095284"/>
    </source>
</evidence>
<name>A0A1I7SMR4_BURXY</name>
<reference evidence="15" key="1">
    <citation type="submission" date="2016-11" db="UniProtKB">
        <authorList>
            <consortium name="WormBaseParasite"/>
        </authorList>
    </citation>
    <scope>IDENTIFICATION</scope>
</reference>
<comment type="similarity">
    <text evidence="12">Belongs to the pannexin family.</text>
</comment>
<dbReference type="InterPro" id="IPR000990">
    <property type="entry name" value="Innexin"/>
</dbReference>
<gene>
    <name evidence="12" type="primary">inx</name>
</gene>
<dbReference type="PANTHER" id="PTHR11893">
    <property type="entry name" value="INNEXIN"/>
    <property type="match status" value="1"/>
</dbReference>
<proteinExistence type="inferred from homology"/>
<sequence>MISGGLRGALFALESLATITTTASHQEPMSLGGKRVGVIIAAYMGDYSSESEAHLPWVRSRIQSSPWSPEAIPVSAVFDFSFSNIPSTCPLSLPCRRRLSKRYLPFLVVALFRYIRRHKDNPLKRRWGNVRNSLQRPFYSFPPPTSRGSFGRGQDQTGRMIGALAPYLGRIRRSYQSNDIIDRLNYQYTAVMIMLAAFTLTATQYVGKPIQCWVPPEFTGAWEKYAETYCFAKGTYFLPIHESIDTVADKEKHVIGYYQWVPLILGLQAFLFYFPSFVWKALNFNTGINVKSVLNSAALVKKKFDKGTRNVQVQKATLHLIEAIEMQRDLKTSTFFLSVFGKRNGLYLSTLYLATKLLYVINIVAQLLMLNQFLGPSYTFWGWGVLRDVINGREWSESGHFPRVTLCDFNVRILGNIHRWTVQCVLMINMFNEKIFVFMWFWFIFVGVLSVLSFIYWFFAISLRSQRRSFVTKYLRCTNAIGQYPSRTELSLVNDLTIKFLRSDGVFLLRLIQTNGGDLLTGEIVSALYQHYQDKQTTKASPSPDSPQI</sequence>
<dbReference type="PANTHER" id="PTHR11893:SF36">
    <property type="entry name" value="INNEXIN-5"/>
    <property type="match status" value="1"/>
</dbReference>
<dbReference type="GO" id="GO:0005243">
    <property type="term" value="F:gap junction channel activity"/>
    <property type="evidence" value="ECO:0007669"/>
    <property type="project" value="TreeGrafter"/>
</dbReference>
<dbReference type="PROSITE" id="PS51013">
    <property type="entry name" value="PANNEXIN"/>
    <property type="match status" value="1"/>
</dbReference>
<keyword evidence="5 12" id="KW-0812">Transmembrane</keyword>
<dbReference type="PRINTS" id="PR01262">
    <property type="entry name" value="INNEXIN"/>
</dbReference>
<keyword evidence="6" id="KW-0303">Gap junction</keyword>
<keyword evidence="8 12" id="KW-1133">Transmembrane helix</keyword>
<feature type="transmembrane region" description="Helical" evidence="12">
    <location>
        <begin position="346"/>
        <end position="369"/>
    </location>
</feature>
<dbReference type="GO" id="GO:0005886">
    <property type="term" value="C:plasma membrane"/>
    <property type="evidence" value="ECO:0007669"/>
    <property type="project" value="UniProtKB-SubCell"/>
</dbReference>
<evidence type="ECO:0000256" key="5">
    <source>
        <dbReference type="ARBA" id="ARBA00022692"/>
    </source>
</evidence>
<keyword evidence="3 12" id="KW-0813">Transport</keyword>
<evidence type="ECO:0000256" key="12">
    <source>
        <dbReference type="RuleBase" id="RU010713"/>
    </source>
</evidence>
<evidence type="ECO:0000256" key="13">
    <source>
        <dbReference type="SAM" id="SignalP"/>
    </source>
</evidence>
<keyword evidence="9 12" id="KW-0406">Ion transport</keyword>
<keyword evidence="10 12" id="KW-0472">Membrane</keyword>
<evidence type="ECO:0000256" key="3">
    <source>
        <dbReference type="ARBA" id="ARBA00022448"/>
    </source>
</evidence>
<comment type="function">
    <text evidence="12">Structural component of the gap junctions.</text>
</comment>
<protein>
    <recommendedName>
        <fullName evidence="12">Innexin</fullName>
    </recommendedName>
</protein>
<dbReference type="WBParaSite" id="BXY_1435000.1">
    <property type="protein sequence ID" value="BXY_1435000.1"/>
    <property type="gene ID" value="BXY_1435000"/>
</dbReference>
<accession>A0A1I7SMR4</accession>
<evidence type="ECO:0000256" key="10">
    <source>
        <dbReference type="ARBA" id="ARBA00023136"/>
    </source>
</evidence>
<evidence type="ECO:0000256" key="1">
    <source>
        <dbReference type="ARBA" id="ARBA00004610"/>
    </source>
</evidence>
<dbReference type="GO" id="GO:0034220">
    <property type="term" value="P:monoatomic ion transmembrane transport"/>
    <property type="evidence" value="ECO:0007669"/>
    <property type="project" value="UniProtKB-KW"/>
</dbReference>
<keyword evidence="13" id="KW-0732">Signal</keyword>
<evidence type="ECO:0000256" key="9">
    <source>
        <dbReference type="ARBA" id="ARBA00023065"/>
    </source>
</evidence>
<evidence type="ECO:0000256" key="2">
    <source>
        <dbReference type="ARBA" id="ARBA00004651"/>
    </source>
</evidence>
<comment type="subcellular location">
    <subcellularLocation>
        <location evidence="1">Cell junction</location>
        <location evidence="1">Gap junction</location>
    </subcellularLocation>
    <subcellularLocation>
        <location evidence="2 12">Cell membrane</location>
        <topology evidence="2 12">Multi-pass membrane protein</topology>
    </subcellularLocation>
</comment>
<dbReference type="Pfam" id="PF00876">
    <property type="entry name" value="Innexin"/>
    <property type="match status" value="1"/>
</dbReference>
<dbReference type="eggNOG" id="ENOG502QWRS">
    <property type="taxonomic scope" value="Eukaryota"/>
</dbReference>
<keyword evidence="4" id="KW-1003">Cell membrane</keyword>
<dbReference type="Proteomes" id="UP000095284">
    <property type="component" value="Unplaced"/>
</dbReference>
<feature type="transmembrane region" description="Helical" evidence="12">
    <location>
        <begin position="257"/>
        <end position="274"/>
    </location>
</feature>
<evidence type="ECO:0000256" key="7">
    <source>
        <dbReference type="ARBA" id="ARBA00022949"/>
    </source>
</evidence>
<feature type="transmembrane region" description="Helical" evidence="12">
    <location>
        <begin position="435"/>
        <end position="459"/>
    </location>
</feature>
<evidence type="ECO:0000256" key="11">
    <source>
        <dbReference type="ARBA" id="ARBA00023303"/>
    </source>
</evidence>
<dbReference type="GO" id="GO:0005921">
    <property type="term" value="C:gap junction"/>
    <property type="evidence" value="ECO:0007669"/>
    <property type="project" value="UniProtKB-SubCell"/>
</dbReference>
<feature type="signal peptide" evidence="13">
    <location>
        <begin position="1"/>
        <end position="24"/>
    </location>
</feature>
<evidence type="ECO:0000256" key="6">
    <source>
        <dbReference type="ARBA" id="ARBA00022868"/>
    </source>
</evidence>
<dbReference type="AlphaFoldDB" id="A0A1I7SMR4"/>
<feature type="chain" id="PRO_5009306355" description="Innexin" evidence="13">
    <location>
        <begin position="25"/>
        <end position="549"/>
    </location>
</feature>
<keyword evidence="11 12" id="KW-0407">Ion channel</keyword>
<keyword evidence="7" id="KW-0965">Cell junction</keyword>